<dbReference type="PANTHER" id="PTHR12151">
    <property type="entry name" value="ELECTRON TRANSPORT PROTIN SCO1/SENC FAMILY MEMBER"/>
    <property type="match status" value="1"/>
</dbReference>
<dbReference type="Gene3D" id="3.40.30.10">
    <property type="entry name" value="Glutaredoxin"/>
    <property type="match status" value="1"/>
</dbReference>
<evidence type="ECO:0000313" key="6">
    <source>
        <dbReference type="EMBL" id="MDV6235349.1"/>
    </source>
</evidence>
<evidence type="ECO:0000313" key="7">
    <source>
        <dbReference type="EMBL" id="PJZ94356.1"/>
    </source>
</evidence>
<dbReference type="CDD" id="cd02968">
    <property type="entry name" value="SCO"/>
    <property type="match status" value="1"/>
</dbReference>
<protein>
    <submittedName>
        <fullName evidence="6">SCO family protein</fullName>
    </submittedName>
</protein>
<dbReference type="Proteomes" id="UP000232122">
    <property type="component" value="Unassembled WGS sequence"/>
</dbReference>
<dbReference type="EMBL" id="NPEF01000018">
    <property type="protein sequence ID" value="PJZ94356.1"/>
    <property type="molecule type" value="Genomic_DNA"/>
</dbReference>
<comment type="caution">
    <text evidence="7">The sequence shown here is derived from an EMBL/GenBank/DDBJ whole genome shotgun (WGS) entry which is preliminary data.</text>
</comment>
<organism evidence="7">
    <name type="scientific">Leptospira ellisii</name>
    <dbReference type="NCBI Taxonomy" id="2023197"/>
    <lineage>
        <taxon>Bacteria</taxon>
        <taxon>Pseudomonadati</taxon>
        <taxon>Spirochaetota</taxon>
        <taxon>Spirochaetia</taxon>
        <taxon>Leptospirales</taxon>
        <taxon>Leptospiraceae</taxon>
        <taxon>Leptospira</taxon>
    </lineage>
</organism>
<dbReference type="AlphaFoldDB" id="A0A2N0BIV1"/>
<evidence type="ECO:0000256" key="1">
    <source>
        <dbReference type="ARBA" id="ARBA00010996"/>
    </source>
</evidence>
<dbReference type="OrthoDB" id="339426at2"/>
<dbReference type="GO" id="GO:0046872">
    <property type="term" value="F:metal ion binding"/>
    <property type="evidence" value="ECO:0007669"/>
    <property type="project" value="UniProtKB-KW"/>
</dbReference>
<dbReference type="PROSITE" id="PS51352">
    <property type="entry name" value="THIOREDOXIN_2"/>
    <property type="match status" value="1"/>
</dbReference>
<dbReference type="RefSeq" id="WP_100747485.1">
    <property type="nucleotide sequence ID" value="NZ_NPEF02000006.1"/>
</dbReference>
<evidence type="ECO:0000256" key="4">
    <source>
        <dbReference type="PIRSR" id="PIRSR603782-2"/>
    </source>
</evidence>
<comment type="similarity">
    <text evidence="1">Belongs to the SCO1/2 family.</text>
</comment>
<keyword evidence="8" id="KW-1185">Reference proteome</keyword>
<proteinExistence type="inferred from homology"/>
<evidence type="ECO:0000256" key="2">
    <source>
        <dbReference type="ARBA" id="ARBA00023008"/>
    </source>
</evidence>
<evidence type="ECO:0000259" key="5">
    <source>
        <dbReference type="PROSITE" id="PS51352"/>
    </source>
</evidence>
<reference evidence="6" key="3">
    <citation type="submission" date="2023-10" db="EMBL/GenBank/DDBJ databases">
        <authorList>
            <person name="Picardeau M."/>
            <person name="Thibeaux R."/>
        </authorList>
    </citation>
    <scope>NUCLEOTIDE SEQUENCE</scope>
    <source>
        <strain evidence="6">ATI7-C-A5</strain>
    </source>
</reference>
<accession>A0A2N0BCT4</accession>
<feature type="binding site" evidence="3">
    <location>
        <position position="118"/>
    </location>
    <ligand>
        <name>Cu cation</name>
        <dbReference type="ChEBI" id="CHEBI:23378"/>
    </ligand>
</feature>
<feature type="disulfide bond" description="Redox-active" evidence="4">
    <location>
        <begin position="118"/>
        <end position="122"/>
    </location>
</feature>
<gene>
    <name evidence="6" type="ORF">CH379_006880</name>
    <name evidence="7" type="ORF">CH379_03090</name>
</gene>
<dbReference type="PANTHER" id="PTHR12151:SF25">
    <property type="entry name" value="LINALOOL DEHYDRATASE_ISOMERASE DOMAIN-CONTAINING PROTEIN"/>
    <property type="match status" value="1"/>
</dbReference>
<keyword evidence="2 3" id="KW-0186">Copper</keyword>
<keyword evidence="4" id="KW-1015">Disulfide bond</keyword>
<dbReference type="InterPro" id="IPR013766">
    <property type="entry name" value="Thioredoxin_domain"/>
</dbReference>
<evidence type="ECO:0000313" key="8">
    <source>
        <dbReference type="Proteomes" id="UP000232122"/>
    </source>
</evidence>
<sequence>MKTKRRNPSEYEYTRPDDRIATLAGLLLCFITFSFCGPSDPASEYDSSVTELSIPKRSLPYFKGKDLQPVWLETSELKDATALRGISDFKFVNQEGKTVSSSDLRGSLSVVSFFFTRCSGICPTITDHLKTVQEECAKDGKVRMFSFSVTPDLDSPEELRRYAQRRGIRQKSWNLLTGPKSGIYKMARESFNADTIAPGERKKGVGPNDFLHSESVYLLDENRRLRGIYNGRSLGSVRELIGDVERLKLESSYIP</sequence>
<dbReference type="EMBL" id="NPEF02000006">
    <property type="protein sequence ID" value="MDV6235349.1"/>
    <property type="molecule type" value="Genomic_DNA"/>
</dbReference>
<accession>A0A2N0BIV1</accession>
<reference evidence="7" key="1">
    <citation type="submission" date="2017-07" db="EMBL/GenBank/DDBJ databases">
        <title>Leptospira spp. isolated from tropical soils.</title>
        <authorList>
            <person name="Thibeaux R."/>
            <person name="Iraola G."/>
            <person name="Ferres I."/>
            <person name="Bierque E."/>
            <person name="Girault D."/>
            <person name="Soupe-Gilbert M.-E."/>
            <person name="Picardeau M."/>
            <person name="Goarant C."/>
        </authorList>
    </citation>
    <scope>NUCLEOTIDE SEQUENCE [LARGE SCALE GENOMIC DNA]</scope>
    <source>
        <strain evidence="7">ATI7-C-A5</strain>
    </source>
</reference>
<feature type="binding site" evidence="3">
    <location>
        <position position="122"/>
    </location>
    <ligand>
        <name>Cu cation</name>
        <dbReference type="ChEBI" id="CHEBI:23378"/>
    </ligand>
</feature>
<reference evidence="6 8" key="2">
    <citation type="journal article" date="2018" name="Microb. Genom.">
        <title>Deciphering the unexplored Leptospira diversity from soils uncovers genomic evolution to virulence.</title>
        <authorList>
            <person name="Thibeaux R."/>
            <person name="Iraola G."/>
            <person name="Ferres I."/>
            <person name="Bierque E."/>
            <person name="Girault D."/>
            <person name="Soupe-Gilbert M.E."/>
            <person name="Picardeau M."/>
            <person name="Goarant C."/>
        </authorList>
    </citation>
    <scope>NUCLEOTIDE SEQUENCE [LARGE SCALE GENOMIC DNA]</scope>
    <source>
        <strain evidence="6 8">ATI7-C-A5</strain>
    </source>
</reference>
<feature type="binding site" evidence="3">
    <location>
        <position position="212"/>
    </location>
    <ligand>
        <name>Cu cation</name>
        <dbReference type="ChEBI" id="CHEBI:23378"/>
    </ligand>
</feature>
<feature type="domain" description="Thioredoxin" evidence="5">
    <location>
        <begin position="80"/>
        <end position="249"/>
    </location>
</feature>
<dbReference type="Pfam" id="PF02630">
    <property type="entry name" value="SCO1-SenC"/>
    <property type="match status" value="1"/>
</dbReference>
<dbReference type="InterPro" id="IPR003782">
    <property type="entry name" value="SCO1/SenC"/>
</dbReference>
<dbReference type="InterPro" id="IPR036249">
    <property type="entry name" value="Thioredoxin-like_sf"/>
</dbReference>
<dbReference type="SUPFAM" id="SSF52833">
    <property type="entry name" value="Thioredoxin-like"/>
    <property type="match status" value="1"/>
</dbReference>
<keyword evidence="3" id="KW-0479">Metal-binding</keyword>
<evidence type="ECO:0000256" key="3">
    <source>
        <dbReference type="PIRSR" id="PIRSR603782-1"/>
    </source>
</evidence>
<name>A0A2N0BIV1_9LEPT</name>